<accession>A0A059KM72</accession>
<protein>
    <submittedName>
        <fullName evidence="1">Uncharacterized protein</fullName>
    </submittedName>
</protein>
<gene>
    <name evidence="1" type="ORF">X805_18990</name>
</gene>
<sequence>MTNHQHPPEIQKFVTRSGIKDIEKTPTTSMGMVVCEPHAHL</sequence>
<keyword evidence="2" id="KW-1185">Reference proteome</keyword>
<name>A0A059KM72_9BURK</name>
<evidence type="ECO:0000313" key="1">
    <source>
        <dbReference type="EMBL" id="KDB52557.1"/>
    </source>
</evidence>
<dbReference type="Proteomes" id="UP000026714">
    <property type="component" value="Unassembled WGS sequence"/>
</dbReference>
<reference evidence="1 2" key="1">
    <citation type="journal article" date="2014" name="FEMS Microbiol. Ecol.">
        <title>Sphaerotilus natans encrusted with nanoball-shaped Fe(III) oxide minerals formed by nitrate-reducing mixotrophic Fe(II) oxidation.</title>
        <authorList>
            <person name="Park S."/>
            <person name="Kim D.H."/>
            <person name="Lee J.H."/>
            <person name="Hur H.G."/>
        </authorList>
    </citation>
    <scope>NUCLEOTIDE SEQUENCE [LARGE SCALE GENOMIC DNA]</scope>
    <source>
        <strain evidence="1 2">DSM 6575</strain>
    </source>
</reference>
<dbReference type="AlphaFoldDB" id="A0A059KM72"/>
<proteinExistence type="predicted"/>
<organism evidence="1 2">
    <name type="scientific">Sphaerotilus natans subsp. natans DSM 6575</name>
    <dbReference type="NCBI Taxonomy" id="1286631"/>
    <lineage>
        <taxon>Bacteria</taxon>
        <taxon>Pseudomonadati</taxon>
        <taxon>Pseudomonadota</taxon>
        <taxon>Betaproteobacteria</taxon>
        <taxon>Burkholderiales</taxon>
        <taxon>Sphaerotilaceae</taxon>
        <taxon>Sphaerotilus</taxon>
    </lineage>
</organism>
<evidence type="ECO:0000313" key="2">
    <source>
        <dbReference type="Proteomes" id="UP000026714"/>
    </source>
</evidence>
<comment type="caution">
    <text evidence="1">The sequence shown here is derived from an EMBL/GenBank/DDBJ whole genome shotgun (WGS) entry which is preliminary data.</text>
</comment>
<dbReference type="EMBL" id="AZRA01000048">
    <property type="protein sequence ID" value="KDB52557.1"/>
    <property type="molecule type" value="Genomic_DNA"/>
</dbReference>